<comment type="similarity">
    <text evidence="1">Belongs to the Gfa family.</text>
</comment>
<keyword evidence="3" id="KW-0862">Zinc</keyword>
<dbReference type="InterPro" id="IPR006913">
    <property type="entry name" value="CENP-V/GFA"/>
</dbReference>
<proteinExistence type="inferred from homology"/>
<dbReference type="PANTHER" id="PTHR28620">
    <property type="entry name" value="CENTROMERE PROTEIN V"/>
    <property type="match status" value="1"/>
</dbReference>
<sequence length="115" mass="12604">MKHQGSCHCGRVAFEVEGDIGEVYDCNCSMCRRRGGLLWFGPRDAFTLKTPESDVATYTFNKHVIQHHFCAHCGIAAYGEGEKPNAGPMIAVNVRCLPDVDLSALKVTRIDGASF</sequence>
<evidence type="ECO:0000313" key="5">
    <source>
        <dbReference type="EMBL" id="SOD56864.1"/>
    </source>
</evidence>
<keyword evidence="6" id="KW-1185">Reference proteome</keyword>
<dbReference type="SUPFAM" id="SSF51316">
    <property type="entry name" value="Mss4-like"/>
    <property type="match status" value="1"/>
</dbReference>
<protein>
    <submittedName>
        <fullName evidence="5">Uncharacterized conserved protein</fullName>
    </submittedName>
</protein>
<dbReference type="PANTHER" id="PTHR28620:SF1">
    <property type="entry name" value="CENP-V_GFA DOMAIN-CONTAINING PROTEIN"/>
    <property type="match status" value="1"/>
</dbReference>
<organism evidence="5 6">
    <name type="scientific">Pseudoxanthomonas wuyuanensis</name>
    <dbReference type="NCBI Taxonomy" id="1073196"/>
    <lineage>
        <taxon>Bacteria</taxon>
        <taxon>Pseudomonadati</taxon>
        <taxon>Pseudomonadota</taxon>
        <taxon>Gammaproteobacteria</taxon>
        <taxon>Lysobacterales</taxon>
        <taxon>Lysobacteraceae</taxon>
        <taxon>Pseudoxanthomonas</taxon>
    </lineage>
</organism>
<name>A0A286DDZ4_9GAMM</name>
<dbReference type="Proteomes" id="UP000219374">
    <property type="component" value="Unassembled WGS sequence"/>
</dbReference>
<evidence type="ECO:0000259" key="4">
    <source>
        <dbReference type="PROSITE" id="PS51891"/>
    </source>
</evidence>
<dbReference type="PROSITE" id="PS51891">
    <property type="entry name" value="CENP_V_GFA"/>
    <property type="match status" value="1"/>
</dbReference>
<dbReference type="InterPro" id="IPR052355">
    <property type="entry name" value="CENP-V-like"/>
</dbReference>
<gene>
    <name evidence="5" type="ORF">SAMN06296416_11147</name>
</gene>
<reference evidence="5 6" key="1">
    <citation type="submission" date="2017-09" db="EMBL/GenBank/DDBJ databases">
        <authorList>
            <person name="Ehlers B."/>
            <person name="Leendertz F.H."/>
        </authorList>
    </citation>
    <scope>NUCLEOTIDE SEQUENCE [LARGE SCALE GENOMIC DNA]</scope>
    <source>
        <strain evidence="5 6">CGMCC 1.10978</strain>
    </source>
</reference>
<dbReference type="GO" id="GO:0046872">
    <property type="term" value="F:metal ion binding"/>
    <property type="evidence" value="ECO:0007669"/>
    <property type="project" value="UniProtKB-KW"/>
</dbReference>
<dbReference type="AlphaFoldDB" id="A0A286DDZ4"/>
<evidence type="ECO:0000256" key="2">
    <source>
        <dbReference type="ARBA" id="ARBA00022723"/>
    </source>
</evidence>
<dbReference type="Pfam" id="PF04828">
    <property type="entry name" value="GFA"/>
    <property type="match status" value="1"/>
</dbReference>
<evidence type="ECO:0000256" key="3">
    <source>
        <dbReference type="ARBA" id="ARBA00022833"/>
    </source>
</evidence>
<evidence type="ECO:0000313" key="6">
    <source>
        <dbReference type="Proteomes" id="UP000219374"/>
    </source>
</evidence>
<accession>A0A286DDZ4</accession>
<dbReference type="EMBL" id="OCND01000011">
    <property type="protein sequence ID" value="SOD56864.1"/>
    <property type="molecule type" value="Genomic_DNA"/>
</dbReference>
<evidence type="ECO:0000256" key="1">
    <source>
        <dbReference type="ARBA" id="ARBA00005495"/>
    </source>
</evidence>
<dbReference type="OrthoDB" id="9805575at2"/>
<feature type="domain" description="CENP-V/GFA" evidence="4">
    <location>
        <begin position="3"/>
        <end position="115"/>
    </location>
</feature>
<dbReference type="GO" id="GO:0016846">
    <property type="term" value="F:carbon-sulfur lyase activity"/>
    <property type="evidence" value="ECO:0007669"/>
    <property type="project" value="InterPro"/>
</dbReference>
<dbReference type="Gene3D" id="2.170.150.70">
    <property type="match status" value="1"/>
</dbReference>
<dbReference type="InterPro" id="IPR011057">
    <property type="entry name" value="Mss4-like_sf"/>
</dbReference>
<dbReference type="RefSeq" id="WP_097123321.1">
    <property type="nucleotide sequence ID" value="NZ_OCND01000011.1"/>
</dbReference>
<keyword evidence="2" id="KW-0479">Metal-binding</keyword>